<dbReference type="EMBL" id="HG739177">
    <property type="protein sequence ID" value="CDP14984.1"/>
    <property type="molecule type" value="Genomic_DNA"/>
</dbReference>
<dbReference type="InParanoid" id="A0A068V397"/>
<evidence type="ECO:0000313" key="3">
    <source>
        <dbReference type="Proteomes" id="UP000295252"/>
    </source>
</evidence>
<gene>
    <name evidence="2" type="ORF">GSCOC_T00042505001</name>
</gene>
<dbReference type="SUPFAM" id="SSF49599">
    <property type="entry name" value="TRAF domain-like"/>
    <property type="match status" value="2"/>
</dbReference>
<dbReference type="STRING" id="49390.A0A068V397"/>
<feature type="domain" description="MATH" evidence="1">
    <location>
        <begin position="187"/>
        <end position="311"/>
    </location>
</feature>
<accession>A0A068V397</accession>
<dbReference type="Gramene" id="CDP14984">
    <property type="protein sequence ID" value="CDP14984"/>
    <property type="gene ID" value="GSCOC_T00042505001"/>
</dbReference>
<dbReference type="AlphaFoldDB" id="A0A068V397"/>
<dbReference type="PROSITE" id="PS50144">
    <property type="entry name" value="MATH"/>
    <property type="match status" value="2"/>
</dbReference>
<sequence>MAEVKTHNPFPIEDPVSDTMKLLRDKPPVHYILQIDSFSLLLKILEKSDAKSYDSMTFEACGYKWKLSLYPNGDQKRNAKGFISLYLRIEETNALPVGWEINLNCTFFVLDQIQEKYLTIQDVCGKFRHLYALKKDTGLPRLMQLDVFKDEENGYLVQDKCVFGVEVSVNSYKGRGECLAMPVKPSSATYTWKIVDYSKSDEPRLSDAFTRQDFKWRLIMLLPRGTKRDEAKYLSLYLNSLDSKITLSVYAEFKLRVKHQLNGKDIEQTADHLFTSIQSYRGFGAFQPLNDIADTSKGFLVNDTLIVEVEFVRISSVKSFTEG</sequence>
<dbReference type="Pfam" id="PF22486">
    <property type="entry name" value="MATH_2"/>
    <property type="match status" value="2"/>
</dbReference>
<name>A0A068V397_COFCA</name>
<dbReference type="InterPro" id="IPR008974">
    <property type="entry name" value="TRAF-like"/>
</dbReference>
<dbReference type="Gene3D" id="2.60.210.10">
    <property type="entry name" value="Apoptosis, Tumor Necrosis Factor Receptor Associated Protein 2, Chain A"/>
    <property type="match status" value="2"/>
</dbReference>
<dbReference type="PANTHER" id="PTHR46162">
    <property type="entry name" value="TRAF-LIKE FAMILY PROTEIN"/>
    <property type="match status" value="1"/>
</dbReference>
<dbReference type="CDD" id="cd00121">
    <property type="entry name" value="MATH"/>
    <property type="match status" value="2"/>
</dbReference>
<dbReference type="InterPro" id="IPR002083">
    <property type="entry name" value="MATH/TRAF_dom"/>
</dbReference>
<organism evidence="2 3">
    <name type="scientific">Coffea canephora</name>
    <name type="common">Robusta coffee</name>
    <dbReference type="NCBI Taxonomy" id="49390"/>
    <lineage>
        <taxon>Eukaryota</taxon>
        <taxon>Viridiplantae</taxon>
        <taxon>Streptophyta</taxon>
        <taxon>Embryophyta</taxon>
        <taxon>Tracheophyta</taxon>
        <taxon>Spermatophyta</taxon>
        <taxon>Magnoliopsida</taxon>
        <taxon>eudicotyledons</taxon>
        <taxon>Gunneridae</taxon>
        <taxon>Pentapetalae</taxon>
        <taxon>asterids</taxon>
        <taxon>lamiids</taxon>
        <taxon>Gentianales</taxon>
        <taxon>Rubiaceae</taxon>
        <taxon>Ixoroideae</taxon>
        <taxon>Gardenieae complex</taxon>
        <taxon>Bertiereae - Coffeeae clade</taxon>
        <taxon>Coffeeae</taxon>
        <taxon>Coffea</taxon>
    </lineage>
</organism>
<proteinExistence type="predicted"/>
<keyword evidence="3" id="KW-1185">Reference proteome</keyword>
<dbReference type="PANTHER" id="PTHR46162:SF40">
    <property type="entry name" value="TRAF-LIKE FAMILY PROTEIN"/>
    <property type="match status" value="1"/>
</dbReference>
<dbReference type="SMART" id="SM00061">
    <property type="entry name" value="MATH"/>
    <property type="match status" value="2"/>
</dbReference>
<dbReference type="PhylomeDB" id="A0A068V397"/>
<evidence type="ECO:0000313" key="2">
    <source>
        <dbReference type="EMBL" id="CDP14984.1"/>
    </source>
</evidence>
<dbReference type="OrthoDB" id="192247at2759"/>
<feature type="domain" description="MATH" evidence="1">
    <location>
        <begin position="28"/>
        <end position="167"/>
    </location>
</feature>
<protein>
    <recommendedName>
        <fullName evidence="1">MATH domain-containing protein</fullName>
    </recommendedName>
</protein>
<reference evidence="3" key="1">
    <citation type="journal article" date="2014" name="Science">
        <title>The coffee genome provides insight into the convergent evolution of caffeine biosynthesis.</title>
        <authorList>
            <person name="Denoeud F."/>
            <person name="Carretero-Paulet L."/>
            <person name="Dereeper A."/>
            <person name="Droc G."/>
            <person name="Guyot R."/>
            <person name="Pietrella M."/>
            <person name="Zheng C."/>
            <person name="Alberti A."/>
            <person name="Anthony F."/>
            <person name="Aprea G."/>
            <person name="Aury J.M."/>
            <person name="Bento P."/>
            <person name="Bernard M."/>
            <person name="Bocs S."/>
            <person name="Campa C."/>
            <person name="Cenci A."/>
            <person name="Combes M.C."/>
            <person name="Crouzillat D."/>
            <person name="Da Silva C."/>
            <person name="Daddiego L."/>
            <person name="De Bellis F."/>
            <person name="Dussert S."/>
            <person name="Garsmeur O."/>
            <person name="Gayraud T."/>
            <person name="Guignon V."/>
            <person name="Jahn K."/>
            <person name="Jamilloux V."/>
            <person name="Joet T."/>
            <person name="Labadie K."/>
            <person name="Lan T."/>
            <person name="Leclercq J."/>
            <person name="Lepelley M."/>
            <person name="Leroy T."/>
            <person name="Li L.T."/>
            <person name="Librado P."/>
            <person name="Lopez L."/>
            <person name="Munoz A."/>
            <person name="Noel B."/>
            <person name="Pallavicini A."/>
            <person name="Perrotta G."/>
            <person name="Poncet V."/>
            <person name="Pot D."/>
            <person name="Priyono X."/>
            <person name="Rigoreau M."/>
            <person name="Rouard M."/>
            <person name="Rozas J."/>
            <person name="Tranchant-Dubreuil C."/>
            <person name="VanBuren R."/>
            <person name="Zhang Q."/>
            <person name="Andrade A.C."/>
            <person name="Argout X."/>
            <person name="Bertrand B."/>
            <person name="de Kochko A."/>
            <person name="Graziosi G."/>
            <person name="Henry R.J."/>
            <person name="Jayarama X."/>
            <person name="Ming R."/>
            <person name="Nagai C."/>
            <person name="Rounsley S."/>
            <person name="Sankoff D."/>
            <person name="Giuliano G."/>
            <person name="Albert V.A."/>
            <person name="Wincker P."/>
            <person name="Lashermes P."/>
        </authorList>
    </citation>
    <scope>NUCLEOTIDE SEQUENCE [LARGE SCALE GENOMIC DNA]</scope>
    <source>
        <strain evidence="3">cv. DH200-94</strain>
    </source>
</reference>
<dbReference type="OMA" id="ARRHKYL"/>
<evidence type="ECO:0000259" key="1">
    <source>
        <dbReference type="PROSITE" id="PS50144"/>
    </source>
</evidence>
<dbReference type="Proteomes" id="UP000295252">
    <property type="component" value="Chromosome X"/>
</dbReference>